<dbReference type="InParanoid" id="A0A1C7NJI3"/>
<proteinExistence type="predicted"/>
<keyword evidence="3 5" id="KW-1133">Transmembrane helix</keyword>
<feature type="transmembrane region" description="Helical" evidence="5">
    <location>
        <begin position="70"/>
        <end position="89"/>
    </location>
</feature>
<dbReference type="FunCoup" id="A0A1C7NJI3">
    <property type="interactions" value="178"/>
</dbReference>
<dbReference type="OrthoDB" id="1898221at2759"/>
<feature type="transmembrane region" description="Helical" evidence="5">
    <location>
        <begin position="141"/>
        <end position="159"/>
    </location>
</feature>
<dbReference type="InterPro" id="IPR006838">
    <property type="entry name" value="ADTRP_AIG1"/>
</dbReference>
<gene>
    <name evidence="6" type="ORF">A0J61_02647</name>
</gene>
<evidence type="ECO:0000256" key="2">
    <source>
        <dbReference type="ARBA" id="ARBA00022692"/>
    </source>
</evidence>
<name>A0A1C7NJI3_9FUNG</name>
<evidence type="ECO:0008006" key="8">
    <source>
        <dbReference type="Google" id="ProtNLM"/>
    </source>
</evidence>
<dbReference type="GO" id="GO:0012505">
    <property type="term" value="C:endomembrane system"/>
    <property type="evidence" value="ECO:0007669"/>
    <property type="project" value="UniProtKB-SubCell"/>
</dbReference>
<dbReference type="GO" id="GO:0016020">
    <property type="term" value="C:membrane"/>
    <property type="evidence" value="ECO:0007669"/>
    <property type="project" value="InterPro"/>
</dbReference>
<feature type="transmembrane region" description="Helical" evidence="5">
    <location>
        <begin position="179"/>
        <end position="197"/>
    </location>
</feature>
<evidence type="ECO:0000256" key="5">
    <source>
        <dbReference type="SAM" id="Phobius"/>
    </source>
</evidence>
<dbReference type="AlphaFoldDB" id="A0A1C7NJI3"/>
<evidence type="ECO:0000313" key="7">
    <source>
        <dbReference type="Proteomes" id="UP000093000"/>
    </source>
</evidence>
<reference evidence="6 7" key="1">
    <citation type="submission" date="2016-03" db="EMBL/GenBank/DDBJ databases">
        <title>Choanephora cucurbitarum.</title>
        <authorList>
            <person name="Min B."/>
            <person name="Park H."/>
            <person name="Park J.-H."/>
            <person name="Shin H.-D."/>
            <person name="Choi I.-G."/>
        </authorList>
    </citation>
    <scope>NUCLEOTIDE SEQUENCE [LARGE SCALE GENOMIC DNA]</scope>
    <source>
        <strain evidence="6 7">KUS-F28377</strain>
    </source>
</reference>
<evidence type="ECO:0000256" key="4">
    <source>
        <dbReference type="ARBA" id="ARBA00023136"/>
    </source>
</evidence>
<evidence type="ECO:0000256" key="3">
    <source>
        <dbReference type="ARBA" id="ARBA00022989"/>
    </source>
</evidence>
<dbReference type="Proteomes" id="UP000093000">
    <property type="component" value="Unassembled WGS sequence"/>
</dbReference>
<evidence type="ECO:0000256" key="1">
    <source>
        <dbReference type="ARBA" id="ARBA00004127"/>
    </source>
</evidence>
<accession>A0A1C7NJI3</accession>
<sequence>MSKAANILLLLFGLCTNLYGLYGVRIGLPLVGYGGHYQFLTIIALTISTVCFATRIIYLLTGFFKPLYEVLSAIATPIESLVSVLYWPIVLYDRSLLIPEGTILDLPLRLDLCLHLIPTIVAWVDLMLFNPEFKRSPHHILAIYAFAMSYFVWVNHCYSHNGYWVYPIFALFKNDAQRGAFFIFCAWVCSLLYKTVVKSHAWFHTFKTKTE</sequence>
<organism evidence="6 7">
    <name type="scientific">Choanephora cucurbitarum</name>
    <dbReference type="NCBI Taxonomy" id="101091"/>
    <lineage>
        <taxon>Eukaryota</taxon>
        <taxon>Fungi</taxon>
        <taxon>Fungi incertae sedis</taxon>
        <taxon>Mucoromycota</taxon>
        <taxon>Mucoromycotina</taxon>
        <taxon>Mucoromycetes</taxon>
        <taxon>Mucorales</taxon>
        <taxon>Mucorineae</taxon>
        <taxon>Choanephoraceae</taxon>
        <taxon>Choanephoroideae</taxon>
        <taxon>Choanephora</taxon>
    </lineage>
</organism>
<dbReference type="PANTHER" id="PTHR10989">
    <property type="entry name" value="ANDROGEN-INDUCED PROTEIN 1-RELATED"/>
    <property type="match status" value="1"/>
</dbReference>
<evidence type="ECO:0000313" key="6">
    <source>
        <dbReference type="EMBL" id="OBZ89312.1"/>
    </source>
</evidence>
<comment type="caution">
    <text evidence="6">The sequence shown here is derived from an EMBL/GenBank/DDBJ whole genome shotgun (WGS) entry which is preliminary data.</text>
</comment>
<dbReference type="EMBL" id="LUGH01000102">
    <property type="protein sequence ID" value="OBZ89312.1"/>
    <property type="molecule type" value="Genomic_DNA"/>
</dbReference>
<keyword evidence="2 5" id="KW-0812">Transmembrane</keyword>
<protein>
    <recommendedName>
        <fullName evidence="8">FAR-17a/AIG1-like protein</fullName>
    </recommendedName>
</protein>
<comment type="subcellular location">
    <subcellularLocation>
        <location evidence="1">Endomembrane system</location>
        <topology evidence="1">Multi-pass membrane protein</topology>
    </subcellularLocation>
</comment>
<dbReference type="PANTHER" id="PTHR10989:SF16">
    <property type="entry name" value="AT02829P-RELATED"/>
    <property type="match status" value="1"/>
</dbReference>
<keyword evidence="7" id="KW-1185">Reference proteome</keyword>
<feature type="transmembrane region" description="Helical" evidence="5">
    <location>
        <begin position="36"/>
        <end position="58"/>
    </location>
</feature>
<keyword evidence="4 5" id="KW-0472">Membrane</keyword>
<dbReference type="Pfam" id="PF04750">
    <property type="entry name" value="Far-17a_AIG1"/>
    <property type="match status" value="1"/>
</dbReference>